<feature type="domain" description="F-BAR" evidence="15">
    <location>
        <begin position="10"/>
        <end position="280"/>
    </location>
</feature>
<evidence type="ECO:0000313" key="16">
    <source>
        <dbReference type="Ensembl" id="ENSCVAP00000004916.1"/>
    </source>
</evidence>
<evidence type="ECO:0000259" key="14">
    <source>
        <dbReference type="PROSITE" id="PS50002"/>
    </source>
</evidence>
<protein>
    <submittedName>
        <fullName evidence="16">Protein kinase C and casein kinase substrate in neurons 3</fullName>
    </submittedName>
</protein>
<dbReference type="PRINTS" id="PR00452">
    <property type="entry name" value="SH3DOMAIN"/>
</dbReference>
<evidence type="ECO:0000256" key="8">
    <source>
        <dbReference type="ARBA" id="ARBA00023136"/>
    </source>
</evidence>
<evidence type="ECO:0000256" key="7">
    <source>
        <dbReference type="ARBA" id="ARBA00023054"/>
    </source>
</evidence>
<dbReference type="KEGG" id="cvg:107083886"/>
<dbReference type="GO" id="GO:0097320">
    <property type="term" value="P:plasma membrane tubulation"/>
    <property type="evidence" value="ECO:0007669"/>
    <property type="project" value="TreeGrafter"/>
</dbReference>
<dbReference type="GO" id="GO:0005768">
    <property type="term" value="C:endosome"/>
    <property type="evidence" value="ECO:0007669"/>
    <property type="project" value="TreeGrafter"/>
</dbReference>
<evidence type="ECO:0000256" key="4">
    <source>
        <dbReference type="ARBA" id="ARBA00022475"/>
    </source>
</evidence>
<organism evidence="16 17">
    <name type="scientific">Cyprinodon variegatus</name>
    <name type="common">Sheepshead minnow</name>
    <dbReference type="NCBI Taxonomy" id="28743"/>
    <lineage>
        <taxon>Eukaryota</taxon>
        <taxon>Metazoa</taxon>
        <taxon>Chordata</taxon>
        <taxon>Craniata</taxon>
        <taxon>Vertebrata</taxon>
        <taxon>Euteleostomi</taxon>
        <taxon>Actinopterygii</taxon>
        <taxon>Neopterygii</taxon>
        <taxon>Teleostei</taxon>
        <taxon>Neoteleostei</taxon>
        <taxon>Acanthomorphata</taxon>
        <taxon>Ovalentaria</taxon>
        <taxon>Atherinomorphae</taxon>
        <taxon>Cyprinodontiformes</taxon>
        <taxon>Cyprinodontidae</taxon>
        <taxon>Cyprinodon</taxon>
    </lineage>
</organism>
<dbReference type="STRING" id="28743.ENSCVAP00000004916"/>
<dbReference type="RefSeq" id="XP_015228905.1">
    <property type="nucleotide sequence ID" value="XM_015373419.1"/>
</dbReference>
<sequence length="444" mass="51089">MSSNGDVSILDSSDSFWEPGNYKRTVKRIDDGHRLCNELVTCFQERAKIEKSYALQLNDWAKRWRGIVEKGPQYGTLEKAWHGFMQAADRLSELHMELRERLQGEDSEKVRNWQKGAFHKQMIGGFRETKDADDGFRKAQKPWVRKLKEVESSKKGYHQAKKEEWTAVTRETHAKADPSKSQEEVRKFTVRVERCSQEAEKAKERYTKALEELDRCNPRYMEDMEQVFDLTQEAERKRLCFFKDVLLDIHTHLDLSTKESFVNLYRDLGETIRAANDAEDLRWWKNTHGPGMSMNWPQFEEWSPDSSRTISRKERGGNSEENVVTLTNIVSSGGGDVPPSPITMDTSRMKDYSSDWSDEESPKKVLAVNGVGEADDKEEQEQVEGVPVRALYDYTGQEADELSFKAGEELLKLGEEDEQGWCKGQLKSGQVGLYPANYVQAINS</sequence>
<evidence type="ECO:0000256" key="2">
    <source>
        <dbReference type="ARBA" id="ARBA00004496"/>
    </source>
</evidence>
<keyword evidence="4" id="KW-1003">Cell membrane</keyword>
<dbReference type="Gene3D" id="1.20.1270.60">
    <property type="entry name" value="Arfaptin homology (AH) domain/BAR domain"/>
    <property type="match status" value="1"/>
</dbReference>
<keyword evidence="3 11" id="KW-0728">SH3 domain</keyword>
<keyword evidence="8" id="KW-0472">Membrane</keyword>
<evidence type="ECO:0000313" key="17">
    <source>
        <dbReference type="Proteomes" id="UP000265020"/>
    </source>
</evidence>
<dbReference type="GO" id="GO:0005886">
    <property type="term" value="C:plasma membrane"/>
    <property type="evidence" value="ECO:0007669"/>
    <property type="project" value="UniProtKB-SubCell"/>
</dbReference>
<dbReference type="GO" id="GO:0060034">
    <property type="term" value="P:notochord cell differentiation"/>
    <property type="evidence" value="ECO:0007669"/>
    <property type="project" value="Ensembl"/>
</dbReference>
<dbReference type="PANTHER" id="PTHR23065:SF18">
    <property type="entry name" value="PROTEIN KINASE C AND CASEIN KINASE SUBSTRATE IN NEURONS PROTEIN 3"/>
    <property type="match status" value="1"/>
</dbReference>
<evidence type="ECO:0000256" key="11">
    <source>
        <dbReference type="PROSITE-ProRule" id="PRU00192"/>
    </source>
</evidence>
<keyword evidence="6" id="KW-0597">Phosphoprotein</keyword>
<dbReference type="Ensembl" id="ENSCVAT00000007573.1">
    <property type="protein sequence ID" value="ENSCVAP00000004896.1"/>
    <property type="gene ID" value="ENSCVAG00000006247.1"/>
</dbReference>
<comment type="function">
    <text evidence="9">Plays a role in endocytosis and regulates internalization of plasma membrane proteins. Overexpression impairs internalization of SLC2A1/GLUT1 and TRPV4 and increases the levels of SLC2A1/GLUT1 and TRPV4 at the cell membrane. Inhibits the TRPV4 calcium channel activity.</text>
</comment>
<dbReference type="GeneTree" id="ENSGT00950000182973"/>
<evidence type="ECO:0000256" key="9">
    <source>
        <dbReference type="ARBA" id="ARBA00055545"/>
    </source>
</evidence>
<dbReference type="InterPro" id="IPR027267">
    <property type="entry name" value="AH/BAR_dom_sf"/>
</dbReference>
<evidence type="ECO:0000256" key="1">
    <source>
        <dbReference type="ARBA" id="ARBA00004413"/>
    </source>
</evidence>
<dbReference type="PROSITE" id="PS50002">
    <property type="entry name" value="SH3"/>
    <property type="match status" value="1"/>
</dbReference>
<dbReference type="FunFam" id="2.30.30.40:FF:000014">
    <property type="entry name" value="Kinase C and casein kinase substrate in neurons protein"/>
    <property type="match status" value="1"/>
</dbReference>
<evidence type="ECO:0000256" key="10">
    <source>
        <dbReference type="ARBA" id="ARBA00064966"/>
    </source>
</evidence>
<proteinExistence type="predicted"/>
<dbReference type="OrthoDB" id="10255128at2759"/>
<dbReference type="RefSeq" id="XP_015228902.1">
    <property type="nucleotide sequence ID" value="XM_015373416.1"/>
</dbReference>
<dbReference type="FunFam" id="1.20.1270.60:FF:000009">
    <property type="entry name" value="Protein kinase C and casein kinase substrate in neurons 2"/>
    <property type="match status" value="1"/>
</dbReference>
<dbReference type="InterPro" id="IPR031160">
    <property type="entry name" value="F_BAR_dom"/>
</dbReference>
<dbReference type="OMA" id="SGQDEEW"/>
<dbReference type="InterPro" id="IPR001060">
    <property type="entry name" value="FCH_dom"/>
</dbReference>
<dbReference type="SUPFAM" id="SSF103657">
    <property type="entry name" value="BAR/IMD domain-like"/>
    <property type="match status" value="1"/>
</dbReference>
<evidence type="ECO:0000259" key="15">
    <source>
        <dbReference type="PROSITE" id="PS51741"/>
    </source>
</evidence>
<dbReference type="Pfam" id="PF14604">
    <property type="entry name" value="SH3_9"/>
    <property type="match status" value="1"/>
</dbReference>
<comment type="subunit">
    <text evidence="10">Homodimer. May form heterooligomers with other PACSINs. Interacts (via SH3 domain) with DNM1, SYNJ1 and WASL. Interacts with TRPV4.</text>
</comment>
<dbReference type="GO" id="GO:0007010">
    <property type="term" value="P:cytoskeleton organization"/>
    <property type="evidence" value="ECO:0007669"/>
    <property type="project" value="TreeGrafter"/>
</dbReference>
<evidence type="ECO:0000256" key="5">
    <source>
        <dbReference type="ARBA" id="ARBA00022490"/>
    </source>
</evidence>
<comment type="subcellular location">
    <subcellularLocation>
        <location evidence="1">Cell membrane</location>
        <topology evidence="1">Peripheral membrane protein</topology>
        <orientation evidence="1">Cytoplasmic side</orientation>
    </subcellularLocation>
    <subcellularLocation>
        <location evidence="2">Cytoplasm</location>
    </subcellularLocation>
</comment>
<dbReference type="Ensembl" id="ENSCVAT00000007560.1">
    <property type="protein sequence ID" value="ENSCVAP00000004916.1"/>
    <property type="gene ID" value="ENSCVAG00000006247.1"/>
</dbReference>
<keyword evidence="17" id="KW-1185">Reference proteome</keyword>
<dbReference type="RefSeq" id="XP_015228904.1">
    <property type="nucleotide sequence ID" value="XM_015373418.1"/>
</dbReference>
<evidence type="ECO:0000256" key="12">
    <source>
        <dbReference type="PROSITE-ProRule" id="PRU01077"/>
    </source>
</evidence>
<dbReference type="AlphaFoldDB" id="A0A3Q2CI88"/>
<dbReference type="SUPFAM" id="SSF50044">
    <property type="entry name" value="SH3-domain"/>
    <property type="match status" value="1"/>
</dbReference>
<dbReference type="Proteomes" id="UP000265020">
    <property type="component" value="Unassembled WGS sequence"/>
</dbReference>
<feature type="coiled-coil region" evidence="13">
    <location>
        <begin position="185"/>
        <end position="216"/>
    </location>
</feature>
<dbReference type="PROSITE" id="PS51741">
    <property type="entry name" value="F_BAR"/>
    <property type="match status" value="1"/>
</dbReference>
<evidence type="ECO:0000256" key="3">
    <source>
        <dbReference type="ARBA" id="ARBA00022443"/>
    </source>
</evidence>
<dbReference type="CTD" id="29763"/>
<accession>A0A3Q2CI88</accession>
<dbReference type="SMART" id="SM00055">
    <property type="entry name" value="FCH"/>
    <property type="match status" value="1"/>
</dbReference>
<dbReference type="Pfam" id="PF00611">
    <property type="entry name" value="FCH"/>
    <property type="match status" value="1"/>
</dbReference>
<feature type="domain" description="SH3" evidence="14">
    <location>
        <begin position="383"/>
        <end position="444"/>
    </location>
</feature>
<reference evidence="16" key="1">
    <citation type="submission" date="2025-05" db="UniProtKB">
        <authorList>
            <consortium name="Ensembl"/>
        </authorList>
    </citation>
    <scope>IDENTIFICATION</scope>
</reference>
<dbReference type="SMART" id="SM00326">
    <property type="entry name" value="SH3"/>
    <property type="match status" value="1"/>
</dbReference>
<dbReference type="GO" id="GO:0030100">
    <property type="term" value="P:regulation of endocytosis"/>
    <property type="evidence" value="ECO:0007669"/>
    <property type="project" value="TreeGrafter"/>
</dbReference>
<dbReference type="Gene3D" id="2.30.30.40">
    <property type="entry name" value="SH3 Domains"/>
    <property type="match status" value="1"/>
</dbReference>
<dbReference type="GO" id="GO:0014028">
    <property type="term" value="P:notochord formation"/>
    <property type="evidence" value="ECO:0007669"/>
    <property type="project" value="Ensembl"/>
</dbReference>
<dbReference type="GO" id="GO:0005543">
    <property type="term" value="F:phospholipid binding"/>
    <property type="evidence" value="ECO:0007669"/>
    <property type="project" value="TreeGrafter"/>
</dbReference>
<keyword evidence="7 12" id="KW-0175">Coiled coil</keyword>
<dbReference type="PANTHER" id="PTHR23065">
    <property type="entry name" value="PROLINE-SERINE-THREONINE PHOSPHATASE INTERACTING PROTEIN 1"/>
    <property type="match status" value="1"/>
</dbReference>
<keyword evidence="5" id="KW-0963">Cytoplasm</keyword>
<dbReference type="GeneID" id="107083886"/>
<dbReference type="InterPro" id="IPR036028">
    <property type="entry name" value="SH3-like_dom_sf"/>
</dbReference>
<dbReference type="InterPro" id="IPR001452">
    <property type="entry name" value="SH3_domain"/>
</dbReference>
<evidence type="ECO:0000256" key="13">
    <source>
        <dbReference type="SAM" id="Coils"/>
    </source>
</evidence>
<evidence type="ECO:0000256" key="6">
    <source>
        <dbReference type="ARBA" id="ARBA00022553"/>
    </source>
</evidence>
<name>A0A3Q2CI88_CYPVA</name>